<dbReference type="GO" id="GO:0005634">
    <property type="term" value="C:nucleus"/>
    <property type="evidence" value="ECO:0007669"/>
    <property type="project" value="UniProtKB-SubCell"/>
</dbReference>
<keyword evidence="4" id="KW-0539">Nucleus</keyword>
<dbReference type="EMBL" id="GL870882">
    <property type="protein sequence ID" value="EIJ87470.1"/>
    <property type="molecule type" value="Genomic_DNA"/>
</dbReference>
<dbReference type="FunCoup" id="I3EE23">
    <property type="interactions" value="20"/>
</dbReference>
<organism evidence="6 7">
    <name type="scientific">Nematocida parisii (strain ERTm3)</name>
    <name type="common">Nematode killer fungus</name>
    <dbReference type="NCBI Taxonomy" id="935791"/>
    <lineage>
        <taxon>Eukaryota</taxon>
        <taxon>Fungi</taxon>
        <taxon>Fungi incertae sedis</taxon>
        <taxon>Microsporidia</taxon>
        <taxon>Nematocida</taxon>
    </lineage>
</organism>
<evidence type="ECO:0000256" key="1">
    <source>
        <dbReference type="ARBA" id="ARBA00004123"/>
    </source>
</evidence>
<keyword evidence="2" id="KW-0805">Transcription regulation</keyword>
<keyword evidence="7" id="KW-1185">Reference proteome</keyword>
<dbReference type="Gene3D" id="1.10.20.10">
    <property type="entry name" value="Histone, subunit A"/>
    <property type="match status" value="1"/>
</dbReference>
<accession>I3EE23</accession>
<keyword evidence="3" id="KW-0804">Transcription</keyword>
<evidence type="ECO:0000256" key="4">
    <source>
        <dbReference type="ARBA" id="ARBA00023242"/>
    </source>
</evidence>
<dbReference type="PANTHER" id="PTHR11380:SF16">
    <property type="entry name" value="TRANSCRIPTION INITIATION PROTEIN SPT3 HOMOLOG"/>
    <property type="match status" value="1"/>
</dbReference>
<dbReference type="AlphaFoldDB" id="I3EE23"/>
<dbReference type="InterPro" id="IPR009072">
    <property type="entry name" value="Histone-fold"/>
</dbReference>
<comment type="subcellular location">
    <subcellularLocation>
        <location evidence="1">Nucleus</location>
    </subcellularLocation>
</comment>
<dbReference type="OrthoDB" id="66982at2759"/>
<dbReference type="VEuPathDB" id="MicrosporidiaDB:NEQG_02351"/>
<dbReference type="InParanoid" id="I3EE23"/>
<gene>
    <name evidence="6" type="ORF">NEQG_02351</name>
</gene>
<dbReference type="SUPFAM" id="SSF47113">
    <property type="entry name" value="Histone-fold"/>
    <property type="match status" value="1"/>
</dbReference>
<sequence>MSTSKTEYGFTVRDNQEKGQTLYSQEIEAMMYTCGDVRIPNKESSTYMEQIIYVQLKLLLSNAHKVSKMKGSKKINIEDIVFLMRNNPHRVKKLSNYIIFKDVRNKVNKDAISLRAASETRLRYNWLPKHVYEMPEHTHGRLYIIDKMTEGMSKEEYLDFTECRQASFTFRKGKRFKEFLNTQYKMKDDLLDVLGFLACEIVFDIISIASKINALKSKKSQINPDIKGMFKERMHKKPITVADIDEACRQLKLKNVIY</sequence>
<dbReference type="HOGENOM" id="CLU_094300_0_0_1"/>
<dbReference type="OMA" id="QFMFNEQ"/>
<evidence type="ECO:0000313" key="6">
    <source>
        <dbReference type="EMBL" id="EIJ87470.1"/>
    </source>
</evidence>
<dbReference type="GO" id="GO:0006366">
    <property type="term" value="P:transcription by RNA polymerase II"/>
    <property type="evidence" value="ECO:0007669"/>
    <property type="project" value="InterPro"/>
</dbReference>
<dbReference type="PANTHER" id="PTHR11380">
    <property type="entry name" value="TRANSCRIPTION INITIATION FACTOR TFIID/SUPT3-RELATED"/>
    <property type="match status" value="1"/>
</dbReference>
<reference evidence="6" key="1">
    <citation type="submission" date="2011-01" db="EMBL/GenBank/DDBJ databases">
        <title>The Genome Sequence of Nematocida parisii strain ERTm3.</title>
        <authorList>
            <consortium name="The Broad Institute Genome Sequencing Platform"/>
            <consortium name="The Broad Institute Genome Sequencing Center for Infectious Disease"/>
            <person name="Cuomo C."/>
            <person name="Troemel E."/>
            <person name="Young S.K."/>
            <person name="Zeng Q."/>
            <person name="Gargeya S."/>
            <person name="Fitzgerald M."/>
            <person name="Haas B."/>
            <person name="Abouelleil A."/>
            <person name="Alvarado L."/>
            <person name="Arachchi H.M."/>
            <person name="Berlin A."/>
            <person name="Chapman S.B."/>
            <person name="Gearin G."/>
            <person name="Goldberg J."/>
            <person name="Griggs A."/>
            <person name="Gujja S."/>
            <person name="Hansen M."/>
            <person name="Heiman D."/>
            <person name="Howarth C."/>
            <person name="Larimer J."/>
            <person name="Lui A."/>
            <person name="MacDonald P.J.P."/>
            <person name="McCowen C."/>
            <person name="Montmayeur A."/>
            <person name="Murphy C."/>
            <person name="Neiman D."/>
            <person name="Pearson M."/>
            <person name="Priest M."/>
            <person name="Roberts A."/>
            <person name="Saif S."/>
            <person name="Shea T."/>
            <person name="Sisk P."/>
            <person name="Stolte C."/>
            <person name="Sykes S."/>
            <person name="Wortman J."/>
            <person name="Nusbaum C."/>
            <person name="Birren B."/>
        </authorList>
    </citation>
    <scope>NUCLEOTIDE SEQUENCE</scope>
    <source>
        <strain evidence="6">ERTm3</strain>
    </source>
</reference>
<dbReference type="CDD" id="cd07978">
    <property type="entry name" value="HFD_TAF13"/>
    <property type="match status" value="1"/>
</dbReference>
<dbReference type="Proteomes" id="UP000002872">
    <property type="component" value="Unassembled WGS sequence"/>
</dbReference>
<evidence type="ECO:0000313" key="7">
    <source>
        <dbReference type="Proteomes" id="UP000002872"/>
    </source>
</evidence>
<dbReference type="STRING" id="935791.I3EE23"/>
<dbReference type="Pfam" id="PF02269">
    <property type="entry name" value="TFIID-18kDa"/>
    <property type="match status" value="1"/>
</dbReference>
<name>I3EE23_NEMP3</name>
<evidence type="ECO:0008006" key="8">
    <source>
        <dbReference type="Google" id="ProtNLM"/>
    </source>
</evidence>
<evidence type="ECO:0000256" key="2">
    <source>
        <dbReference type="ARBA" id="ARBA00023015"/>
    </source>
</evidence>
<protein>
    <recommendedName>
        <fullName evidence="8">Transcription initiation protein SPT3</fullName>
    </recommendedName>
</protein>
<comment type="similarity">
    <text evidence="5">Belongs to the SPT3 family.</text>
</comment>
<proteinExistence type="inferred from homology"/>
<evidence type="ECO:0000256" key="5">
    <source>
        <dbReference type="ARBA" id="ARBA00061274"/>
    </source>
</evidence>
<dbReference type="GO" id="GO:0046982">
    <property type="term" value="F:protein heterodimerization activity"/>
    <property type="evidence" value="ECO:0007669"/>
    <property type="project" value="InterPro"/>
</dbReference>
<dbReference type="InterPro" id="IPR003195">
    <property type="entry name" value="TFIID_TAF13"/>
</dbReference>
<evidence type="ECO:0000256" key="3">
    <source>
        <dbReference type="ARBA" id="ARBA00023163"/>
    </source>
</evidence>